<comment type="caution">
    <text evidence="2">The sequence shown here is derived from an EMBL/GenBank/DDBJ whole genome shotgun (WGS) entry which is preliminary data.</text>
</comment>
<accession>X1C8A9</accession>
<dbReference type="Gene3D" id="3.40.50.150">
    <property type="entry name" value="Vaccinia Virus protein VP39"/>
    <property type="match status" value="1"/>
</dbReference>
<dbReference type="PANTHER" id="PTHR43861">
    <property type="entry name" value="TRANS-ACONITATE 2-METHYLTRANSFERASE-RELATED"/>
    <property type="match status" value="1"/>
</dbReference>
<dbReference type="Pfam" id="PF08241">
    <property type="entry name" value="Methyltransf_11"/>
    <property type="match status" value="1"/>
</dbReference>
<dbReference type="AlphaFoldDB" id="X1C8A9"/>
<gene>
    <name evidence="2" type="ORF">S01H4_27208</name>
</gene>
<protein>
    <recommendedName>
        <fullName evidence="1">Methyltransferase type 11 domain-containing protein</fullName>
    </recommendedName>
</protein>
<evidence type="ECO:0000313" key="2">
    <source>
        <dbReference type="EMBL" id="GAG89502.1"/>
    </source>
</evidence>
<feature type="domain" description="Methyltransferase type 11" evidence="1">
    <location>
        <begin position="23"/>
        <end position="116"/>
    </location>
</feature>
<evidence type="ECO:0000259" key="1">
    <source>
        <dbReference type="Pfam" id="PF08241"/>
    </source>
</evidence>
<proteinExistence type="predicted"/>
<dbReference type="CDD" id="cd02440">
    <property type="entry name" value="AdoMet_MTases"/>
    <property type="match status" value="1"/>
</dbReference>
<name>X1C8A9_9ZZZZ</name>
<sequence length="216" mass="24927">RVKINYVFRKVKKYMKNKKTACEVGIGDGYLLRLLHKTGIEVTGLDISKYLVNELNNRFNKEGLNIKLINEDLTKAKFVKDNFDLFFCIDVLEHIPNLEKAIENIKEGLSNGGLLIGTLPFYENLSRNMVMCPECKNVFHKIGHYHSFNNINEIKQLLGNNFKIIETGEVTNFKNIFGIIVKILKKIYRLILKRNILSTVYFVAKINKDSSVARLL</sequence>
<dbReference type="SUPFAM" id="SSF53335">
    <property type="entry name" value="S-adenosyl-L-methionine-dependent methyltransferases"/>
    <property type="match status" value="1"/>
</dbReference>
<dbReference type="GO" id="GO:0008757">
    <property type="term" value="F:S-adenosylmethionine-dependent methyltransferase activity"/>
    <property type="evidence" value="ECO:0007669"/>
    <property type="project" value="InterPro"/>
</dbReference>
<organism evidence="2">
    <name type="scientific">marine sediment metagenome</name>
    <dbReference type="NCBI Taxonomy" id="412755"/>
    <lineage>
        <taxon>unclassified sequences</taxon>
        <taxon>metagenomes</taxon>
        <taxon>ecological metagenomes</taxon>
    </lineage>
</organism>
<reference evidence="2" key="1">
    <citation type="journal article" date="2014" name="Front. Microbiol.">
        <title>High frequency of phylogenetically diverse reductive dehalogenase-homologous genes in deep subseafloor sedimentary metagenomes.</title>
        <authorList>
            <person name="Kawai M."/>
            <person name="Futagami T."/>
            <person name="Toyoda A."/>
            <person name="Takaki Y."/>
            <person name="Nishi S."/>
            <person name="Hori S."/>
            <person name="Arai W."/>
            <person name="Tsubouchi T."/>
            <person name="Morono Y."/>
            <person name="Uchiyama I."/>
            <person name="Ito T."/>
            <person name="Fujiyama A."/>
            <person name="Inagaki F."/>
            <person name="Takami H."/>
        </authorList>
    </citation>
    <scope>NUCLEOTIDE SEQUENCE</scope>
    <source>
        <strain evidence="2">Expedition CK06-06</strain>
    </source>
</reference>
<feature type="non-terminal residue" evidence="2">
    <location>
        <position position="1"/>
    </location>
</feature>
<dbReference type="InterPro" id="IPR013216">
    <property type="entry name" value="Methyltransf_11"/>
</dbReference>
<dbReference type="InterPro" id="IPR029063">
    <property type="entry name" value="SAM-dependent_MTases_sf"/>
</dbReference>
<dbReference type="EMBL" id="BART01013250">
    <property type="protein sequence ID" value="GAG89502.1"/>
    <property type="molecule type" value="Genomic_DNA"/>
</dbReference>